<feature type="compositionally biased region" description="Pro residues" evidence="4">
    <location>
        <begin position="35"/>
        <end position="47"/>
    </location>
</feature>
<dbReference type="GO" id="GO:0015036">
    <property type="term" value="F:disulfide oxidoreductase activity"/>
    <property type="evidence" value="ECO:0007669"/>
    <property type="project" value="UniProtKB-ARBA"/>
</dbReference>
<dbReference type="GO" id="GO:0016853">
    <property type="term" value="F:isomerase activity"/>
    <property type="evidence" value="ECO:0007669"/>
    <property type="project" value="UniProtKB-KW"/>
</dbReference>
<dbReference type="Gene3D" id="3.40.30.10">
    <property type="entry name" value="Glutaredoxin"/>
    <property type="match status" value="1"/>
</dbReference>
<feature type="signal peptide" evidence="5">
    <location>
        <begin position="1"/>
        <end position="26"/>
    </location>
</feature>
<dbReference type="InterPro" id="IPR050553">
    <property type="entry name" value="Thioredoxin_ResA/DsbE_sf"/>
</dbReference>
<dbReference type="STRING" id="1604334.SAMN05421546_0198"/>
<protein>
    <submittedName>
        <fullName evidence="7">Thiol-disulfide isomerase or thioredoxin</fullName>
    </submittedName>
</protein>
<evidence type="ECO:0000256" key="2">
    <source>
        <dbReference type="ARBA" id="ARBA00022748"/>
    </source>
</evidence>
<dbReference type="AlphaFoldDB" id="A0A1N6NBU7"/>
<keyword evidence="8" id="KW-1185">Reference proteome</keyword>
<dbReference type="PROSITE" id="PS51352">
    <property type="entry name" value="THIOREDOXIN_2"/>
    <property type="match status" value="1"/>
</dbReference>
<dbReference type="PANTHER" id="PTHR42852:SF17">
    <property type="entry name" value="THIOREDOXIN-LIKE PROTEIN HI_1115"/>
    <property type="match status" value="1"/>
</dbReference>
<accession>A0A1N6NBU7</accession>
<dbReference type="InterPro" id="IPR017937">
    <property type="entry name" value="Thioredoxin_CS"/>
</dbReference>
<dbReference type="GO" id="GO:0030313">
    <property type="term" value="C:cell envelope"/>
    <property type="evidence" value="ECO:0007669"/>
    <property type="project" value="UniProtKB-SubCell"/>
</dbReference>
<evidence type="ECO:0000313" key="7">
    <source>
        <dbReference type="EMBL" id="SIP89516.1"/>
    </source>
</evidence>
<dbReference type="Proteomes" id="UP000241788">
    <property type="component" value="Unassembled WGS sequence"/>
</dbReference>
<comment type="subcellular location">
    <subcellularLocation>
        <location evidence="1">Cell envelope</location>
    </subcellularLocation>
</comment>
<dbReference type="GO" id="GO:0017004">
    <property type="term" value="P:cytochrome complex assembly"/>
    <property type="evidence" value="ECO:0007669"/>
    <property type="project" value="UniProtKB-KW"/>
</dbReference>
<dbReference type="CDD" id="cd02966">
    <property type="entry name" value="TlpA_like_family"/>
    <property type="match status" value="1"/>
</dbReference>
<keyword evidence="2" id="KW-0201">Cytochrome c-type biogenesis</keyword>
<evidence type="ECO:0000256" key="4">
    <source>
        <dbReference type="SAM" id="MobiDB-lite"/>
    </source>
</evidence>
<keyword evidence="7" id="KW-0413">Isomerase</keyword>
<keyword evidence="3" id="KW-0676">Redox-active center</keyword>
<evidence type="ECO:0000313" key="8">
    <source>
        <dbReference type="Proteomes" id="UP000241788"/>
    </source>
</evidence>
<feature type="chain" id="PRO_5012613642" evidence="5">
    <location>
        <begin position="27"/>
        <end position="199"/>
    </location>
</feature>
<name>A0A1N6NBU7_9GAMM</name>
<dbReference type="PROSITE" id="PS00194">
    <property type="entry name" value="THIOREDOXIN_1"/>
    <property type="match status" value="1"/>
</dbReference>
<dbReference type="PANTHER" id="PTHR42852">
    <property type="entry name" value="THIOL:DISULFIDE INTERCHANGE PROTEIN DSBE"/>
    <property type="match status" value="1"/>
</dbReference>
<dbReference type="SUPFAM" id="SSF52833">
    <property type="entry name" value="Thioredoxin-like"/>
    <property type="match status" value="1"/>
</dbReference>
<evidence type="ECO:0000256" key="1">
    <source>
        <dbReference type="ARBA" id="ARBA00004196"/>
    </source>
</evidence>
<keyword evidence="5" id="KW-0732">Signal</keyword>
<dbReference type="InterPro" id="IPR013740">
    <property type="entry name" value="Redoxin"/>
</dbReference>
<evidence type="ECO:0000256" key="5">
    <source>
        <dbReference type="SAM" id="SignalP"/>
    </source>
</evidence>
<gene>
    <name evidence="7" type="ORF">SAMN05421546_0198</name>
</gene>
<dbReference type="InterPro" id="IPR013766">
    <property type="entry name" value="Thioredoxin_domain"/>
</dbReference>
<dbReference type="Pfam" id="PF08534">
    <property type="entry name" value="Redoxin"/>
    <property type="match status" value="1"/>
</dbReference>
<feature type="domain" description="Thioredoxin" evidence="6">
    <location>
        <begin position="37"/>
        <end position="183"/>
    </location>
</feature>
<sequence>MYMSMSRCLQALMLTLCVLIAPTVLAAEKQEKELPPSPGTGTSPPPDLGKDRNGNPVDLSRLKGKVVIVTFWASWCGPCRKELPVLGHFQKVVGRDALEVIAVNHKEDRRDFINVVRANRNIDLTWVPDSQGKLNDAWGVRSIPRMFIIDREGHIALRHIGYSEESLPGIIDEILSLLPEEVKSRPGGGQQPNSAKSSR</sequence>
<organism evidence="7 8">
    <name type="scientific">Solilutibacter tolerans</name>
    <dbReference type="NCBI Taxonomy" id="1604334"/>
    <lineage>
        <taxon>Bacteria</taxon>
        <taxon>Pseudomonadati</taxon>
        <taxon>Pseudomonadota</taxon>
        <taxon>Gammaproteobacteria</taxon>
        <taxon>Lysobacterales</taxon>
        <taxon>Lysobacteraceae</taxon>
        <taxon>Solilutibacter</taxon>
    </lineage>
</organism>
<reference evidence="8" key="1">
    <citation type="submission" date="2017-01" db="EMBL/GenBank/DDBJ databases">
        <authorList>
            <person name="Varghese N."/>
            <person name="Submissions S."/>
        </authorList>
    </citation>
    <scope>NUCLEOTIDE SEQUENCE [LARGE SCALE GENOMIC DNA]</scope>
    <source>
        <strain evidence="8">UM1</strain>
    </source>
</reference>
<evidence type="ECO:0000259" key="6">
    <source>
        <dbReference type="PROSITE" id="PS51352"/>
    </source>
</evidence>
<feature type="region of interest" description="Disordered" evidence="4">
    <location>
        <begin position="30"/>
        <end position="55"/>
    </location>
</feature>
<proteinExistence type="predicted"/>
<evidence type="ECO:0000256" key="3">
    <source>
        <dbReference type="ARBA" id="ARBA00023284"/>
    </source>
</evidence>
<dbReference type="InterPro" id="IPR036249">
    <property type="entry name" value="Thioredoxin-like_sf"/>
</dbReference>
<dbReference type="EMBL" id="FTLW01000001">
    <property type="protein sequence ID" value="SIP89516.1"/>
    <property type="molecule type" value="Genomic_DNA"/>
</dbReference>